<dbReference type="Proteomes" id="UP000614058">
    <property type="component" value="Unassembled WGS sequence"/>
</dbReference>
<proteinExistence type="predicted"/>
<dbReference type="InterPro" id="IPR012337">
    <property type="entry name" value="RNaseH-like_sf"/>
</dbReference>
<accession>A0ABS1BQL7</accession>
<comment type="caution">
    <text evidence="2">The sequence shown here is derived from an EMBL/GenBank/DDBJ whole genome shotgun (WGS) entry which is preliminary data.</text>
</comment>
<evidence type="ECO:0000259" key="1">
    <source>
        <dbReference type="Pfam" id="PF10108"/>
    </source>
</evidence>
<sequence>MLKIYLDIETIPDQRPSAYEATLEATKANFKAPGDLTKEQAAADLGISDKDAIKYTSKATMIAQWEAEMRDTKAPELAQAKHRKTALNGGYGQVRLIGIAANDNPVSVLENANEATLLQQFNQWITEQLNGLPKNAIHFIGHNIEWDLRFLYHRFVINRIAPAAHLIHNRYSEHLFDTMQAWAGYGSHIKLDELCTILNIPTPKDSLDGSQVWDAIQAGRVQEVVDYCARDVAATREVYRRLNFINA</sequence>
<dbReference type="InterPro" id="IPR019288">
    <property type="entry name" value="3'-5'_exonuclease_PolB-like"/>
</dbReference>
<gene>
    <name evidence="2" type="ORF">JDW22_02955</name>
    <name evidence="3" type="ORF">JDW22_13320</name>
</gene>
<dbReference type="Pfam" id="PF10108">
    <property type="entry name" value="DNA_pol_B_exo2"/>
    <property type="match status" value="1"/>
</dbReference>
<keyword evidence="4" id="KW-1185">Reference proteome</keyword>
<feature type="domain" description="Predicted 3'-5' exonuclease PolB-like" evidence="1">
    <location>
        <begin position="168"/>
        <end position="245"/>
    </location>
</feature>
<reference evidence="2 4" key="2">
    <citation type="journal article" date="2021" name="Pathogens">
        <title>Isolation and Characterization of Kingella bonacorsii sp. nov., A Novel Kingella Species Detected in a Stable Periodontitis Subject.</title>
        <authorList>
            <person name="Antezack A."/>
            <person name="Boxberger M."/>
            <person name="Rolland C."/>
            <person name="Monnet-Corti V."/>
            <person name="La Scola B."/>
        </authorList>
    </citation>
    <scope>NUCLEOTIDE SEQUENCE [LARGE SCALE GENOMIC DNA]</scope>
    <source>
        <strain evidence="2 4">Marseille-Q4569</strain>
    </source>
</reference>
<reference evidence="2" key="1">
    <citation type="submission" date="2020-12" db="EMBL/GenBank/DDBJ databases">
        <authorList>
            <person name="Antezack A."/>
            <person name="Boxberger M."/>
            <person name="Rolland C."/>
            <person name="Monnet-Corti V."/>
            <person name="La Scola B."/>
        </authorList>
    </citation>
    <scope>NUCLEOTIDE SEQUENCE</scope>
    <source>
        <strain evidence="2">Marseille-Q4569</strain>
    </source>
</reference>
<organism evidence="2 4">
    <name type="scientific">Kingella bonacorsii</name>
    <dbReference type="NCBI Taxonomy" id="2796361"/>
    <lineage>
        <taxon>Bacteria</taxon>
        <taxon>Pseudomonadati</taxon>
        <taxon>Pseudomonadota</taxon>
        <taxon>Betaproteobacteria</taxon>
        <taxon>Neisseriales</taxon>
        <taxon>Neisseriaceae</taxon>
        <taxon>Kingella</taxon>
    </lineage>
</organism>
<dbReference type="SUPFAM" id="SSF53098">
    <property type="entry name" value="Ribonuclease H-like"/>
    <property type="match status" value="1"/>
</dbReference>
<protein>
    <recommendedName>
        <fullName evidence="1">Predicted 3'-5' exonuclease PolB-like domain-containing protein</fullName>
    </recommendedName>
</protein>
<evidence type="ECO:0000313" key="2">
    <source>
        <dbReference type="EMBL" id="MBK0395576.1"/>
    </source>
</evidence>
<evidence type="ECO:0000313" key="4">
    <source>
        <dbReference type="Proteomes" id="UP000614058"/>
    </source>
</evidence>
<name>A0ABS1BQL7_9NEIS</name>
<evidence type="ECO:0000313" key="3">
    <source>
        <dbReference type="EMBL" id="MBK0397522.1"/>
    </source>
</evidence>
<dbReference type="EMBL" id="JAEHNZ010000007">
    <property type="protein sequence ID" value="MBK0397522.1"/>
    <property type="molecule type" value="Genomic_DNA"/>
</dbReference>
<dbReference type="InterPro" id="IPR036397">
    <property type="entry name" value="RNaseH_sf"/>
</dbReference>
<dbReference type="RefSeq" id="WP_200521641.1">
    <property type="nucleotide sequence ID" value="NZ_JAEHNZ010000001.1"/>
</dbReference>
<dbReference type="Gene3D" id="3.30.420.10">
    <property type="entry name" value="Ribonuclease H-like superfamily/Ribonuclease H"/>
    <property type="match status" value="1"/>
</dbReference>
<dbReference type="EMBL" id="JAEHNZ010000001">
    <property type="protein sequence ID" value="MBK0395576.1"/>
    <property type="molecule type" value="Genomic_DNA"/>
</dbReference>